<keyword evidence="2" id="KW-1003">Cell membrane</keyword>
<dbReference type="Proteomes" id="UP000227088">
    <property type="component" value="Unassembled WGS sequence"/>
</dbReference>
<dbReference type="GO" id="GO:0033228">
    <property type="term" value="P:cysteine export across plasma membrane"/>
    <property type="evidence" value="ECO:0007669"/>
    <property type="project" value="TreeGrafter"/>
</dbReference>
<evidence type="ECO:0000256" key="4">
    <source>
        <dbReference type="ARBA" id="ARBA00022989"/>
    </source>
</evidence>
<feature type="transmembrane region" description="Helical" evidence="6">
    <location>
        <begin position="75"/>
        <end position="92"/>
    </location>
</feature>
<evidence type="ECO:0000313" key="7">
    <source>
        <dbReference type="EMBL" id="OUS40806.1"/>
    </source>
</evidence>
<evidence type="ECO:0000256" key="2">
    <source>
        <dbReference type="ARBA" id="ARBA00022475"/>
    </source>
</evidence>
<proteinExistence type="predicted"/>
<dbReference type="Pfam" id="PF01810">
    <property type="entry name" value="LysE"/>
    <property type="match status" value="1"/>
</dbReference>
<evidence type="ECO:0000256" key="5">
    <source>
        <dbReference type="ARBA" id="ARBA00023136"/>
    </source>
</evidence>
<feature type="transmembrane region" description="Helical" evidence="6">
    <location>
        <begin position="137"/>
        <end position="162"/>
    </location>
</feature>
<dbReference type="AlphaFoldDB" id="A0A1Y5HU30"/>
<dbReference type="GO" id="GO:0015171">
    <property type="term" value="F:amino acid transmembrane transporter activity"/>
    <property type="evidence" value="ECO:0007669"/>
    <property type="project" value="TreeGrafter"/>
</dbReference>
<keyword evidence="5 6" id="KW-0472">Membrane</keyword>
<dbReference type="InterPro" id="IPR001123">
    <property type="entry name" value="LeuE-type"/>
</dbReference>
<dbReference type="PANTHER" id="PTHR30086">
    <property type="entry name" value="ARGININE EXPORTER PROTEIN ARGO"/>
    <property type="match status" value="1"/>
</dbReference>
<organism evidence="7 8">
    <name type="scientific">Oleispira antarctica</name>
    <dbReference type="NCBI Taxonomy" id="188908"/>
    <lineage>
        <taxon>Bacteria</taxon>
        <taxon>Pseudomonadati</taxon>
        <taxon>Pseudomonadota</taxon>
        <taxon>Gammaproteobacteria</taxon>
        <taxon>Oceanospirillales</taxon>
        <taxon>Oceanospirillaceae</taxon>
        <taxon>Oleispira</taxon>
    </lineage>
</organism>
<gene>
    <name evidence="7" type="ORF">A9R00_04120</name>
</gene>
<evidence type="ECO:0000256" key="3">
    <source>
        <dbReference type="ARBA" id="ARBA00022692"/>
    </source>
</evidence>
<reference evidence="8" key="1">
    <citation type="journal article" date="2017" name="Proc. Natl. Acad. Sci. U.S.A.">
        <title>Simulation of Deepwater Horizon oil plume reveals substrate specialization within a complex community of hydrocarbon degraders.</title>
        <authorList>
            <person name="Hu P."/>
            <person name="Dubinsky E.A."/>
            <person name="Probst A.J."/>
            <person name="Wang J."/>
            <person name="Sieber C.M.K."/>
            <person name="Tom L.M."/>
            <person name="Gardinali P."/>
            <person name="Banfield J.F."/>
            <person name="Atlas R.M."/>
            <person name="Andersen G.L."/>
        </authorList>
    </citation>
    <scope>NUCLEOTIDE SEQUENCE [LARGE SCALE GENOMIC DNA]</scope>
</reference>
<dbReference type="GO" id="GO:0005886">
    <property type="term" value="C:plasma membrane"/>
    <property type="evidence" value="ECO:0007669"/>
    <property type="project" value="UniProtKB-SubCell"/>
</dbReference>
<keyword evidence="4 6" id="KW-1133">Transmembrane helix</keyword>
<comment type="subcellular location">
    <subcellularLocation>
        <location evidence="1">Cell membrane</location>
        <topology evidence="1">Multi-pass membrane protein</topology>
    </subcellularLocation>
</comment>
<keyword evidence="3 6" id="KW-0812">Transmembrane</keyword>
<name>A0A1Y5HU30_OLEAN</name>
<evidence type="ECO:0000256" key="1">
    <source>
        <dbReference type="ARBA" id="ARBA00004651"/>
    </source>
</evidence>
<accession>A0A1Y5HU30</accession>
<evidence type="ECO:0000313" key="8">
    <source>
        <dbReference type="Proteomes" id="UP000227088"/>
    </source>
</evidence>
<dbReference type="EMBL" id="MABE01000242">
    <property type="protein sequence ID" value="OUS40806.1"/>
    <property type="molecule type" value="Genomic_DNA"/>
</dbReference>
<feature type="transmembrane region" description="Helical" evidence="6">
    <location>
        <begin position="38"/>
        <end position="63"/>
    </location>
</feature>
<evidence type="ECO:0000256" key="6">
    <source>
        <dbReference type="SAM" id="Phobius"/>
    </source>
</evidence>
<protein>
    <submittedName>
        <fullName evidence="7">Lysine transporter LysE</fullName>
    </submittedName>
</protein>
<comment type="caution">
    <text evidence="7">The sequence shown here is derived from an EMBL/GenBank/DDBJ whole genome shotgun (WGS) entry which is preliminary data.</text>
</comment>
<feature type="transmembrane region" description="Helical" evidence="6">
    <location>
        <begin position="178"/>
        <end position="199"/>
    </location>
</feature>
<sequence>MELYLAIFLFGLSAGITPGPNNIMLMTSGMNFGIKKSIPHILGVCIGFPVMVILIGLGFSMVFEQYPILHEVIKILGLAYLLFLSFLIASASPDKLEGKKSKPFTFLQAALFQWVNPKAWVIATSSISAYTVLADDIYWQVLLIATIFFFAAIISSSTWLVFGRGIKQLLQSPKQQRLFNVSMALLLVTSVFPVIQQLYQQYLA</sequence>
<dbReference type="PANTHER" id="PTHR30086:SF20">
    <property type="entry name" value="ARGININE EXPORTER PROTEIN ARGO-RELATED"/>
    <property type="match status" value="1"/>
</dbReference>